<comment type="caution">
    <text evidence="1">The sequence shown here is derived from an EMBL/GenBank/DDBJ whole genome shotgun (WGS) entry which is preliminary data.</text>
</comment>
<evidence type="ECO:0000313" key="1">
    <source>
        <dbReference type="EMBL" id="MFC6632115.1"/>
    </source>
</evidence>
<sequence>MATGISQEQYVAAFYTTGIFKLERLILHWTLSRPSTDEEAERLAAGSIDEFAAWRVEGRADNQLLLCDIYGRTRSWLMSMPRRAEGAPGTRLYFGSAVLPKADSGTGAPGIGPVFNALLGFHKIYSRLLLGAAKGRLKARVA</sequence>
<evidence type="ECO:0000313" key="2">
    <source>
        <dbReference type="Proteomes" id="UP001596425"/>
    </source>
</evidence>
<keyword evidence="2" id="KW-1185">Reference proteome</keyword>
<dbReference type="RefSeq" id="WP_193192228.1">
    <property type="nucleotide sequence ID" value="NZ_JACZFR010000026.1"/>
</dbReference>
<gene>
    <name evidence="1" type="ORF">ACFQBM_02425</name>
</gene>
<evidence type="ECO:0008006" key="3">
    <source>
        <dbReference type="Google" id="ProtNLM"/>
    </source>
</evidence>
<dbReference type="EMBL" id="JBHSVR010000001">
    <property type="protein sequence ID" value="MFC6632115.1"/>
    <property type="molecule type" value="Genomic_DNA"/>
</dbReference>
<organism evidence="1 2">
    <name type="scientific">Microbulbifer taiwanensis</name>
    <dbReference type="NCBI Taxonomy" id="986746"/>
    <lineage>
        <taxon>Bacteria</taxon>
        <taxon>Pseudomonadati</taxon>
        <taxon>Pseudomonadota</taxon>
        <taxon>Gammaproteobacteria</taxon>
        <taxon>Cellvibrionales</taxon>
        <taxon>Microbulbiferaceae</taxon>
        <taxon>Microbulbifer</taxon>
    </lineage>
</organism>
<dbReference type="Proteomes" id="UP001596425">
    <property type="component" value="Unassembled WGS sequence"/>
</dbReference>
<reference evidence="2" key="1">
    <citation type="journal article" date="2019" name="Int. J. Syst. Evol. Microbiol.">
        <title>The Global Catalogue of Microorganisms (GCM) 10K type strain sequencing project: providing services to taxonomists for standard genome sequencing and annotation.</title>
        <authorList>
            <consortium name="The Broad Institute Genomics Platform"/>
            <consortium name="The Broad Institute Genome Sequencing Center for Infectious Disease"/>
            <person name="Wu L."/>
            <person name="Ma J."/>
        </authorList>
    </citation>
    <scope>NUCLEOTIDE SEQUENCE [LARGE SCALE GENOMIC DNA]</scope>
    <source>
        <strain evidence="2">CGMCC 1.13718</strain>
    </source>
</reference>
<proteinExistence type="predicted"/>
<accession>A0ABW1YJC7</accession>
<name>A0ABW1YJC7_9GAMM</name>
<protein>
    <recommendedName>
        <fullName evidence="3">DUF2867 domain-containing protein</fullName>
    </recommendedName>
</protein>